<keyword evidence="3" id="KW-1185">Reference proteome</keyword>
<evidence type="ECO:0000256" key="1">
    <source>
        <dbReference type="SAM" id="MobiDB-lite"/>
    </source>
</evidence>
<reference evidence="2 3" key="1">
    <citation type="submission" date="2019-08" db="EMBL/GenBank/DDBJ databases">
        <authorList>
            <person name="Peeters C."/>
        </authorList>
    </citation>
    <scope>NUCLEOTIDE SEQUENCE [LARGE SCALE GENOMIC DNA]</scope>
    <source>
        <strain evidence="2 3">LMG 20603</strain>
    </source>
</reference>
<feature type="region of interest" description="Disordered" evidence="1">
    <location>
        <begin position="102"/>
        <end position="121"/>
    </location>
</feature>
<feature type="compositionally biased region" description="Low complexity" evidence="1">
    <location>
        <begin position="109"/>
        <end position="121"/>
    </location>
</feature>
<evidence type="ECO:0000313" key="3">
    <source>
        <dbReference type="Proteomes" id="UP000382040"/>
    </source>
</evidence>
<dbReference type="Proteomes" id="UP000382040">
    <property type="component" value="Unassembled WGS sequence"/>
</dbReference>
<gene>
    <name evidence="2" type="ORF">PBR20603_02528</name>
</gene>
<name>A0A5E5BW22_9BURK</name>
<protein>
    <submittedName>
        <fullName evidence="2">Uncharacterized protein</fullName>
    </submittedName>
</protein>
<dbReference type="AlphaFoldDB" id="A0A5E5BW22"/>
<sequence length="121" mass="12385">MAASELFFPVGSLGLSKEQSAKIKTAFGHEVDSVPLYRVVPVSSDDRFVPLADVPGLPGILVHYGDAAASAGANIIASVISEMKQGTDDSAVFAAHTKLMAPHPEESGAAKARAPAAGKAK</sequence>
<organism evidence="2 3">
    <name type="scientific">Pandoraea bronchicola</name>
    <dbReference type="NCBI Taxonomy" id="2508287"/>
    <lineage>
        <taxon>Bacteria</taxon>
        <taxon>Pseudomonadati</taxon>
        <taxon>Pseudomonadota</taxon>
        <taxon>Betaproteobacteria</taxon>
        <taxon>Burkholderiales</taxon>
        <taxon>Burkholderiaceae</taxon>
        <taxon>Pandoraea</taxon>
    </lineage>
</organism>
<proteinExistence type="predicted"/>
<dbReference type="OrthoDB" id="8942513at2"/>
<dbReference type="EMBL" id="CABPST010000005">
    <property type="protein sequence ID" value="VVE88573.1"/>
    <property type="molecule type" value="Genomic_DNA"/>
</dbReference>
<dbReference type="RefSeq" id="WP_150559856.1">
    <property type="nucleotide sequence ID" value="NZ_CABPST010000005.1"/>
</dbReference>
<evidence type="ECO:0000313" key="2">
    <source>
        <dbReference type="EMBL" id="VVE88573.1"/>
    </source>
</evidence>
<accession>A0A5E5BW22</accession>